<sequence length="122" mass="12972">MTDRARGFSRFPTAPVDVPTTLSGPDPSPDRPGWEPDAGPVETASFDRGFAGWALGFGIVGLAVSLFVGWGFVIGVVAIVSGIMALRHPRDSRRVAVWAIVLGAVSILYSAGWLLYAWTVLT</sequence>
<reference evidence="3 4" key="1">
    <citation type="submission" date="2020-11" db="EMBL/GenBank/DDBJ databases">
        <title>Amino acid is mineralized and recycled by bacteria in oceanic microbiome.</title>
        <authorList>
            <person name="Zheng L.Y."/>
        </authorList>
    </citation>
    <scope>NUCLEOTIDE SEQUENCE [LARGE SCALE GENOMIC DNA]</scope>
    <source>
        <strain evidence="3 4">A32-1</strain>
    </source>
</reference>
<dbReference type="RefSeq" id="WP_195693066.1">
    <property type="nucleotide sequence ID" value="NZ_CP064760.1"/>
</dbReference>
<feature type="region of interest" description="Disordered" evidence="1">
    <location>
        <begin position="1"/>
        <end position="41"/>
    </location>
</feature>
<evidence type="ECO:0000256" key="1">
    <source>
        <dbReference type="SAM" id="MobiDB-lite"/>
    </source>
</evidence>
<organism evidence="3 4">
    <name type="scientific">Microbacterium schleiferi</name>
    <dbReference type="NCBI Taxonomy" id="69362"/>
    <lineage>
        <taxon>Bacteria</taxon>
        <taxon>Bacillati</taxon>
        <taxon>Actinomycetota</taxon>
        <taxon>Actinomycetes</taxon>
        <taxon>Micrococcales</taxon>
        <taxon>Microbacteriaceae</taxon>
        <taxon>Microbacterium</taxon>
    </lineage>
</organism>
<dbReference type="Proteomes" id="UP000594480">
    <property type="component" value="Chromosome"/>
</dbReference>
<keyword evidence="4" id="KW-1185">Reference proteome</keyword>
<proteinExistence type="predicted"/>
<feature type="transmembrane region" description="Helical" evidence="2">
    <location>
        <begin position="50"/>
        <end position="83"/>
    </location>
</feature>
<dbReference type="KEGG" id="msf:IT882_02720"/>
<protein>
    <submittedName>
        <fullName evidence="3">DUF4190 domain-containing protein</fullName>
    </submittedName>
</protein>
<evidence type="ECO:0000256" key="2">
    <source>
        <dbReference type="SAM" id="Phobius"/>
    </source>
</evidence>
<gene>
    <name evidence="3" type="ORF">IT882_02720</name>
</gene>
<dbReference type="AlphaFoldDB" id="A0A7S8RI63"/>
<keyword evidence="2" id="KW-0472">Membrane</keyword>
<accession>A0A7S8RI63</accession>
<feature type="transmembrane region" description="Helical" evidence="2">
    <location>
        <begin position="95"/>
        <end position="116"/>
    </location>
</feature>
<keyword evidence="2" id="KW-1133">Transmembrane helix</keyword>
<evidence type="ECO:0000313" key="4">
    <source>
        <dbReference type="Proteomes" id="UP000594480"/>
    </source>
</evidence>
<evidence type="ECO:0000313" key="3">
    <source>
        <dbReference type="EMBL" id="QPE05046.1"/>
    </source>
</evidence>
<dbReference type="EMBL" id="CP064760">
    <property type="protein sequence ID" value="QPE05046.1"/>
    <property type="molecule type" value="Genomic_DNA"/>
</dbReference>
<name>A0A7S8RI63_9MICO</name>
<keyword evidence="2" id="KW-0812">Transmembrane</keyword>